<dbReference type="InterPro" id="IPR003777">
    <property type="entry name" value="XdhC_CoxI"/>
</dbReference>
<comment type="caution">
    <text evidence="3">The sequence shown here is derived from an EMBL/GenBank/DDBJ whole genome shotgun (WGS) entry which is preliminary data.</text>
</comment>
<evidence type="ECO:0000259" key="2">
    <source>
        <dbReference type="Pfam" id="PF13478"/>
    </source>
</evidence>
<gene>
    <name evidence="3" type="ORF">H9X91_13155</name>
</gene>
<dbReference type="PANTHER" id="PTHR30388">
    <property type="entry name" value="ALDEHYDE OXIDOREDUCTASE MOLYBDENUM COFACTOR ASSEMBLY PROTEIN"/>
    <property type="match status" value="1"/>
</dbReference>
<dbReference type="Gene3D" id="3.40.50.720">
    <property type="entry name" value="NAD(P)-binding Rossmann-like Domain"/>
    <property type="match status" value="1"/>
</dbReference>
<sequence>MREFFRELVHALEAGQPAELVSVAASEGSTPRGAGAMMAVFPGGRTTGTIGGGNVEFECQQLAAELLEQQTDALRQFRFVQGDAASLGMVCGGGVTVQLQHLPAGDRRAIAVLRDLIEAGGGDRNTWLLRRIQGERVTAMGLADRNGVRHLDAPPAHLEDLLKSEAFFAEGWLSIPVVRAGRTYIFGGGHVSQALVPVLADLGFRPVVYDDRPEFADPALFPGAERTLCGDFTRLTEQVTVTPEDYVVVMTRGHQADYEVLAQVLRSGARYLGCIGSRRKLALCRDRLLEAGFTEAEYSRLHAPIGLAIGAQTPAEIAVSVAAEMIAVRAGLDPRR</sequence>
<dbReference type="EMBL" id="JACSNX010000032">
    <property type="protein sequence ID" value="MBM6852385.1"/>
    <property type="molecule type" value="Genomic_DNA"/>
</dbReference>
<protein>
    <submittedName>
        <fullName evidence="3">XdhC family protein</fullName>
    </submittedName>
</protein>
<organism evidence="3 4">
    <name type="scientific">Oscillibacter valericigenes</name>
    <dbReference type="NCBI Taxonomy" id="351091"/>
    <lineage>
        <taxon>Bacteria</taxon>
        <taxon>Bacillati</taxon>
        <taxon>Bacillota</taxon>
        <taxon>Clostridia</taxon>
        <taxon>Eubacteriales</taxon>
        <taxon>Oscillospiraceae</taxon>
        <taxon>Oscillibacter</taxon>
    </lineage>
</organism>
<dbReference type="RefSeq" id="WP_204805668.1">
    <property type="nucleotide sequence ID" value="NZ_JACSNX010000032.1"/>
</dbReference>
<evidence type="ECO:0000313" key="4">
    <source>
        <dbReference type="Proteomes" id="UP000719500"/>
    </source>
</evidence>
<keyword evidence="4" id="KW-1185">Reference proteome</keyword>
<dbReference type="Pfam" id="PF02625">
    <property type="entry name" value="XdhC_CoxI"/>
    <property type="match status" value="1"/>
</dbReference>
<dbReference type="InterPro" id="IPR027051">
    <property type="entry name" value="XdhC_Rossmann_dom"/>
</dbReference>
<reference evidence="3 4" key="1">
    <citation type="journal article" date="2021" name="Sci. Rep.">
        <title>The distribution of antibiotic resistance genes in chicken gut microbiota commensals.</title>
        <authorList>
            <person name="Juricova H."/>
            <person name="Matiasovicova J."/>
            <person name="Kubasova T."/>
            <person name="Cejkova D."/>
            <person name="Rychlik I."/>
        </authorList>
    </citation>
    <scope>NUCLEOTIDE SEQUENCE [LARGE SCALE GENOMIC DNA]</scope>
    <source>
        <strain evidence="3 4">An411</strain>
    </source>
</reference>
<dbReference type="Pfam" id="PF13478">
    <property type="entry name" value="XdhC_C"/>
    <property type="match status" value="1"/>
</dbReference>
<evidence type="ECO:0000259" key="1">
    <source>
        <dbReference type="Pfam" id="PF02625"/>
    </source>
</evidence>
<dbReference type="Proteomes" id="UP000719500">
    <property type="component" value="Unassembled WGS sequence"/>
</dbReference>
<accession>A0ABS2FZ54</accession>
<dbReference type="PANTHER" id="PTHR30388:SF6">
    <property type="entry name" value="XANTHINE DEHYDROGENASE SUBUNIT A-RELATED"/>
    <property type="match status" value="1"/>
</dbReference>
<name>A0ABS2FZ54_9FIRM</name>
<feature type="domain" description="XdhC- CoxI" evidence="1">
    <location>
        <begin position="12"/>
        <end position="77"/>
    </location>
</feature>
<evidence type="ECO:0000313" key="3">
    <source>
        <dbReference type="EMBL" id="MBM6852385.1"/>
    </source>
</evidence>
<dbReference type="InterPro" id="IPR052698">
    <property type="entry name" value="MoCofactor_Util/Proc"/>
</dbReference>
<feature type="domain" description="XdhC Rossmann" evidence="2">
    <location>
        <begin position="184"/>
        <end position="325"/>
    </location>
</feature>
<proteinExistence type="predicted"/>